<evidence type="ECO:0000256" key="2">
    <source>
        <dbReference type="ARBA" id="ARBA00023295"/>
    </source>
</evidence>
<protein>
    <submittedName>
        <fullName evidence="7">Peptidoglycan hydrolase</fullName>
    </submittedName>
</protein>
<dbReference type="Gene3D" id="3.20.20.80">
    <property type="entry name" value="Glycosidases"/>
    <property type="match status" value="1"/>
</dbReference>
<feature type="transmembrane region" description="Helical" evidence="5">
    <location>
        <begin position="21"/>
        <end position="41"/>
    </location>
</feature>
<sequence length="572" mass="64936">MSQIEFSKTKRTPARKWIITGLLLAILLVTSSIILLLYPFASKEKENYFSGEHPVIFQGNQAGNAVIDGESVYLSFSFLQEYIDDSLIYDEGSNSIIITTESKVVQMPSESLTYYVNEDPVELQFTPITTENGEIYIAIDPLLSLYSFQYELLPESGAIWIQQNGDSLTHGTITEGHEEKMRLRTDASLQSPYVAEVAADEPIYIENDQDDYYYVRKMDGQAGYIERSLVTREKTVEVVIAEEPVEHDVPMIDGPIHLTWEAVYTKNPDTENMPAMPGVNVISPTWFELASPDGDIKNLASVSFSEWAKEQDYQIWGLFSNAFDPELTHHAFTSFETRQKIIRQLLHYSQIYKLDGINIDIENVNPEDGPLVTQFMREATPYFHDAGLTVSMDITFIASGNWSAFYEREKLADIVDYLVVMAYDEHWGTSPVAGSVASFPWVESNLEKLLEIVPNERLILGVPLYARLWKETEAGEVSSEALSMAQVQEWLAEYDVTPEYDPISGQNYAEYYDESQKATFKIWLEDSLSLQKRADLAVKHELAGVASWSRFFADETAWSALAIEDEHAEEKQ</sequence>
<keyword evidence="2 3" id="KW-0326">Glycosidase</keyword>
<name>A0A7V7UXS6_9BACI</name>
<dbReference type="PROSITE" id="PS01095">
    <property type="entry name" value="GH18_1"/>
    <property type="match status" value="1"/>
</dbReference>
<dbReference type="InterPro" id="IPR012854">
    <property type="entry name" value="Cu_amine_oxidase-like_N"/>
</dbReference>
<dbReference type="EMBL" id="WBOT01000001">
    <property type="protein sequence ID" value="KAB2335769.1"/>
    <property type="molecule type" value="Genomic_DNA"/>
</dbReference>
<dbReference type="Pfam" id="PF00704">
    <property type="entry name" value="Glyco_hydro_18"/>
    <property type="match status" value="1"/>
</dbReference>
<organism evidence="7 8">
    <name type="scientific">Bacillus mesophilum</name>
    <dbReference type="NCBI Taxonomy" id="1071718"/>
    <lineage>
        <taxon>Bacteria</taxon>
        <taxon>Bacillati</taxon>
        <taxon>Bacillota</taxon>
        <taxon>Bacilli</taxon>
        <taxon>Bacillales</taxon>
        <taxon>Bacillaceae</taxon>
        <taxon>Bacillus</taxon>
    </lineage>
</organism>
<keyword evidence="5" id="KW-0812">Transmembrane</keyword>
<dbReference type="InterPro" id="IPR036582">
    <property type="entry name" value="Mao_N_sf"/>
</dbReference>
<comment type="caution">
    <text evidence="7">The sequence shown here is derived from an EMBL/GenBank/DDBJ whole genome shotgun (WGS) entry which is preliminary data.</text>
</comment>
<dbReference type="InterPro" id="IPR001579">
    <property type="entry name" value="Glyco_hydro_18_chit_AS"/>
</dbReference>
<dbReference type="InterPro" id="IPR001223">
    <property type="entry name" value="Glyco_hydro18_cat"/>
</dbReference>
<proteinExistence type="inferred from homology"/>
<evidence type="ECO:0000256" key="1">
    <source>
        <dbReference type="ARBA" id="ARBA00022801"/>
    </source>
</evidence>
<dbReference type="InterPro" id="IPR017853">
    <property type="entry name" value="GH"/>
</dbReference>
<evidence type="ECO:0000259" key="6">
    <source>
        <dbReference type="PROSITE" id="PS51910"/>
    </source>
</evidence>
<dbReference type="InterPro" id="IPR011583">
    <property type="entry name" value="Chitinase_II/V-like_cat"/>
</dbReference>
<dbReference type="PROSITE" id="PS51910">
    <property type="entry name" value="GH18_2"/>
    <property type="match status" value="1"/>
</dbReference>
<dbReference type="InterPro" id="IPR029070">
    <property type="entry name" value="Chitinase_insertion_sf"/>
</dbReference>
<keyword evidence="5" id="KW-0472">Membrane</keyword>
<dbReference type="SUPFAM" id="SSF51445">
    <property type="entry name" value="(Trans)glycosidases"/>
    <property type="match status" value="1"/>
</dbReference>
<dbReference type="GO" id="GO:0004553">
    <property type="term" value="F:hydrolase activity, hydrolyzing O-glycosyl compounds"/>
    <property type="evidence" value="ECO:0007669"/>
    <property type="project" value="InterPro"/>
</dbReference>
<evidence type="ECO:0000256" key="4">
    <source>
        <dbReference type="RuleBase" id="RU004453"/>
    </source>
</evidence>
<evidence type="ECO:0000313" key="7">
    <source>
        <dbReference type="EMBL" id="KAB2335769.1"/>
    </source>
</evidence>
<dbReference type="Pfam" id="PF07833">
    <property type="entry name" value="Cu_amine_oxidN1"/>
    <property type="match status" value="1"/>
</dbReference>
<keyword evidence="8" id="KW-1185">Reference proteome</keyword>
<dbReference type="SMART" id="SM00636">
    <property type="entry name" value="Glyco_18"/>
    <property type="match status" value="1"/>
</dbReference>
<dbReference type="PANTHER" id="PTHR46066:SF2">
    <property type="entry name" value="CHITINASE DOMAIN-CONTAINING PROTEIN 1"/>
    <property type="match status" value="1"/>
</dbReference>
<dbReference type="GO" id="GO:0005975">
    <property type="term" value="P:carbohydrate metabolic process"/>
    <property type="evidence" value="ECO:0007669"/>
    <property type="project" value="InterPro"/>
</dbReference>
<dbReference type="Proteomes" id="UP000441354">
    <property type="component" value="Unassembled WGS sequence"/>
</dbReference>
<dbReference type="GO" id="GO:0008061">
    <property type="term" value="F:chitin binding"/>
    <property type="evidence" value="ECO:0007669"/>
    <property type="project" value="InterPro"/>
</dbReference>
<dbReference type="RefSeq" id="WP_151572374.1">
    <property type="nucleotide sequence ID" value="NZ_WBOT01000001.1"/>
</dbReference>
<accession>A0A7V7UXS6</accession>
<keyword evidence="1 3" id="KW-0378">Hydrolase</keyword>
<evidence type="ECO:0000256" key="3">
    <source>
        <dbReference type="RuleBase" id="RU000489"/>
    </source>
</evidence>
<dbReference type="PANTHER" id="PTHR46066">
    <property type="entry name" value="CHITINASE DOMAIN-CONTAINING PROTEIN 1 FAMILY MEMBER"/>
    <property type="match status" value="1"/>
</dbReference>
<keyword evidence="5" id="KW-1133">Transmembrane helix</keyword>
<dbReference type="Gene3D" id="3.10.50.10">
    <property type="match status" value="1"/>
</dbReference>
<dbReference type="AlphaFoldDB" id="A0A7V7UXS6"/>
<feature type="domain" description="GH18" evidence="6">
    <location>
        <begin position="250"/>
        <end position="572"/>
    </location>
</feature>
<evidence type="ECO:0000256" key="5">
    <source>
        <dbReference type="SAM" id="Phobius"/>
    </source>
</evidence>
<comment type="similarity">
    <text evidence="4">Belongs to the glycosyl hydrolase 18 family.</text>
</comment>
<reference evidence="7 8" key="1">
    <citation type="journal article" date="2014" name="Arch. Microbiol.">
        <title>Bacillus mesophilum sp. nov., strain IITR-54T, a novel 4-chlorobiphenyl dechlorinating bacterium.</title>
        <authorList>
            <person name="Manickam N."/>
            <person name="Singh N.K."/>
            <person name="Bajaj A."/>
            <person name="Kumar R.M."/>
            <person name="Kaur G."/>
            <person name="Kaur N."/>
            <person name="Bala M."/>
            <person name="Kumar A."/>
            <person name="Mayilraj S."/>
        </authorList>
    </citation>
    <scope>NUCLEOTIDE SEQUENCE [LARGE SCALE GENOMIC DNA]</scope>
    <source>
        <strain evidence="7 8">IITR-54</strain>
    </source>
</reference>
<dbReference type="OrthoDB" id="9775889at2"/>
<evidence type="ECO:0000313" key="8">
    <source>
        <dbReference type="Proteomes" id="UP000441354"/>
    </source>
</evidence>
<gene>
    <name evidence="7" type="ORF">F7732_04160</name>
</gene>
<dbReference type="SUPFAM" id="SSF55383">
    <property type="entry name" value="Copper amine oxidase, domain N"/>
    <property type="match status" value="1"/>
</dbReference>